<feature type="transmembrane region" description="Helical" evidence="1">
    <location>
        <begin position="201"/>
        <end position="224"/>
    </location>
</feature>
<feature type="transmembrane region" description="Helical" evidence="1">
    <location>
        <begin position="170"/>
        <end position="189"/>
    </location>
</feature>
<feature type="transmembrane region" description="Helical" evidence="1">
    <location>
        <begin position="135"/>
        <end position="158"/>
    </location>
</feature>
<keyword evidence="1" id="KW-0472">Membrane</keyword>
<dbReference type="PANTHER" id="PTHR40089">
    <property type="entry name" value="ETHANOLAMINE UTILIZATION PROTEIN EUTH"/>
    <property type="match status" value="1"/>
</dbReference>
<dbReference type="Proteomes" id="UP001597221">
    <property type="component" value="Unassembled WGS sequence"/>
</dbReference>
<feature type="transmembrane region" description="Helical" evidence="1">
    <location>
        <begin position="236"/>
        <end position="255"/>
    </location>
</feature>
<feature type="transmembrane region" description="Helical" evidence="1">
    <location>
        <begin position="305"/>
        <end position="325"/>
    </location>
</feature>
<dbReference type="EMBL" id="JBHUDE010000028">
    <property type="protein sequence ID" value="MFD1607165.1"/>
    <property type="molecule type" value="Genomic_DNA"/>
</dbReference>
<dbReference type="NCBIfam" id="NF011667">
    <property type="entry name" value="PRK15086.1-3"/>
    <property type="match status" value="1"/>
</dbReference>
<comment type="caution">
    <text evidence="2">The sequence shown here is derived from an EMBL/GenBank/DDBJ whole genome shotgun (WGS) entry which is preliminary data.</text>
</comment>
<organism evidence="2 3">
    <name type="scientific">Oceanobacillus luteolus</name>
    <dbReference type="NCBI Taxonomy" id="1274358"/>
    <lineage>
        <taxon>Bacteria</taxon>
        <taxon>Bacillati</taxon>
        <taxon>Bacillota</taxon>
        <taxon>Bacilli</taxon>
        <taxon>Bacillales</taxon>
        <taxon>Bacillaceae</taxon>
        <taxon>Oceanobacillus</taxon>
    </lineage>
</organism>
<keyword evidence="1" id="KW-1133">Transmembrane helix</keyword>
<evidence type="ECO:0000256" key="1">
    <source>
        <dbReference type="SAM" id="Phobius"/>
    </source>
</evidence>
<dbReference type="NCBIfam" id="NF011666">
    <property type="entry name" value="PRK15086.1-2"/>
    <property type="match status" value="1"/>
</dbReference>
<dbReference type="PANTHER" id="PTHR40089:SF1">
    <property type="entry name" value="ETHANOLAMINE PERMEASE EUTH-RELATED"/>
    <property type="match status" value="1"/>
</dbReference>
<feature type="transmembrane region" description="Helical" evidence="1">
    <location>
        <begin position="42"/>
        <end position="64"/>
    </location>
</feature>
<dbReference type="InterPro" id="IPR007441">
    <property type="entry name" value="EutH"/>
</dbReference>
<feature type="transmembrane region" description="Helical" evidence="1">
    <location>
        <begin position="76"/>
        <end position="93"/>
    </location>
</feature>
<evidence type="ECO:0000313" key="2">
    <source>
        <dbReference type="EMBL" id="MFD1607165.1"/>
    </source>
</evidence>
<gene>
    <name evidence="2" type="primary">eutH</name>
    <name evidence="2" type="ORF">ACFSBH_05820</name>
</gene>
<name>A0ABW4HPA8_9BACI</name>
<proteinExistence type="predicted"/>
<protein>
    <submittedName>
        <fullName evidence="2">Ethanolamine utilization protein EutH</fullName>
    </submittedName>
</protein>
<keyword evidence="1" id="KW-0812">Transmembrane</keyword>
<reference evidence="3" key="1">
    <citation type="journal article" date="2019" name="Int. J. Syst. Evol. Microbiol.">
        <title>The Global Catalogue of Microorganisms (GCM) 10K type strain sequencing project: providing services to taxonomists for standard genome sequencing and annotation.</title>
        <authorList>
            <consortium name="The Broad Institute Genomics Platform"/>
            <consortium name="The Broad Institute Genome Sequencing Center for Infectious Disease"/>
            <person name="Wu L."/>
            <person name="Ma J."/>
        </authorList>
    </citation>
    <scope>NUCLEOTIDE SEQUENCE [LARGE SCALE GENOMIC DNA]</scope>
    <source>
        <strain evidence="3">CGMCC 1.12376</strain>
    </source>
</reference>
<dbReference type="PIRSF" id="PIRSF019466">
    <property type="entry name" value="EutH"/>
    <property type="match status" value="1"/>
</dbReference>
<evidence type="ECO:0000313" key="3">
    <source>
        <dbReference type="Proteomes" id="UP001597221"/>
    </source>
</evidence>
<dbReference type="Pfam" id="PF04346">
    <property type="entry name" value="EutH"/>
    <property type="match status" value="1"/>
</dbReference>
<keyword evidence="3" id="KW-1185">Reference proteome</keyword>
<feature type="transmembrane region" description="Helical" evidence="1">
    <location>
        <begin position="105"/>
        <end position="129"/>
    </location>
</feature>
<sequence>MNEIIIYIVVFFFIIGAIDKIIGNRFGFGERFMDGLMTMGSLAVVMIGIISLAPVIAEILLPIITPIYGLVGADPAIFANTILAIDMGGYALAETMALNPEAGLFAWVFLGTSIGVTIVFILPVSLGIIEKEDRHFLAQGILIGIVTIPLSTFIGGLVAGFEMEMLIRNLIPTILISLLIVVGLWKIPVMMVRGFSIFGKFIEALAIIGLIAIVMETLTGIVIIPGLAPLSEGIQIVGTIAIFLAGAFPMVLFISKTFKKPLRILGSMLGINQTATAGLIATLAHIIPMLALLKEMDTRGKVINIAFSVSAGFVFGGHLGFVAGIEPGMVFPMIVSKLFGGISAVILAVIILNQQQKRKQPYSEVQTTLPRS</sequence>
<feature type="transmembrane region" description="Helical" evidence="1">
    <location>
        <begin position="6"/>
        <end position="22"/>
    </location>
</feature>
<accession>A0ABW4HPA8</accession>
<dbReference type="RefSeq" id="WP_251513442.1">
    <property type="nucleotide sequence ID" value="NZ_JAMBON010000011.1"/>
</dbReference>
<feature type="transmembrane region" description="Helical" evidence="1">
    <location>
        <begin position="331"/>
        <end position="352"/>
    </location>
</feature>